<feature type="region of interest" description="Disordered" evidence="6">
    <location>
        <begin position="434"/>
        <end position="796"/>
    </location>
</feature>
<evidence type="ECO:0000256" key="6">
    <source>
        <dbReference type="SAM" id="MobiDB-lite"/>
    </source>
</evidence>
<dbReference type="GO" id="GO:0000278">
    <property type="term" value="P:mitotic cell cycle"/>
    <property type="evidence" value="ECO:0007669"/>
    <property type="project" value="TreeGrafter"/>
</dbReference>
<evidence type="ECO:0000313" key="9">
    <source>
        <dbReference type="Proteomes" id="UP000694395"/>
    </source>
</evidence>
<dbReference type="AlphaFoldDB" id="A0A8C7V319"/>
<accession>A0A8C7V319</accession>
<feature type="compositionally biased region" description="Basic and acidic residues" evidence="6">
    <location>
        <begin position="778"/>
        <end position="792"/>
    </location>
</feature>
<feature type="region of interest" description="Disordered" evidence="6">
    <location>
        <begin position="21"/>
        <end position="42"/>
    </location>
</feature>
<dbReference type="CDD" id="cd22920">
    <property type="entry name" value="HFD_CENP-T"/>
    <property type="match status" value="1"/>
</dbReference>
<dbReference type="Ensembl" id="ENSOMYT00000113897.2">
    <property type="protein sequence ID" value="ENSOMYP00000105072.2"/>
    <property type="gene ID" value="ENSOMYG00000047121.2"/>
</dbReference>
<dbReference type="Pfam" id="PF15511">
    <property type="entry name" value="CENP-T_C"/>
    <property type="match status" value="1"/>
</dbReference>
<evidence type="ECO:0000256" key="3">
    <source>
        <dbReference type="ARBA" id="ARBA00010137"/>
    </source>
</evidence>
<evidence type="ECO:0000259" key="7">
    <source>
        <dbReference type="Pfam" id="PF15511"/>
    </source>
</evidence>
<dbReference type="InterPro" id="IPR035425">
    <property type="entry name" value="CENP-T/H4_C"/>
</dbReference>
<dbReference type="Gene3D" id="1.10.20.10">
    <property type="entry name" value="Histone, subunit A"/>
    <property type="match status" value="1"/>
</dbReference>
<sequence length="1122" mass="122560">MDSVDEDVSARVLLQSVIHTESSRSPITHSASQAQFQSPGSRARCSIRLRRSDVGALTPQEALKQSIKKKLHKSTSRFTLPVPPSKRRTISEGVRKINTPAPATASLLYDDDITPRYLLRGILQTEPETSLLVQDRPVKKEPELPSTNSSLHSNRPSTGLSDLDFPDMTTTVNLSNTVKGLSRKRPRRSLNITAFNRQLEHEDGEAEGGSATEKDLSSLSSASPNSTTFSLKTPFVDVQTEKRGFQRKVTNRKKICLEEFDEALQNRLPAMGGDPDGEAEGGSATEKDLSSLSSASPNSTTFSLKTPFVDVRTEKRGFQRKVTNRKQICLEEFDEALQNRLPAMGGDPELSVREDQQGLSETVRSEGFTLGQSDLTAPDITHDIITSNTALYSLPVDTATTFTITTQDKDTITGTQIQREMGGMKDEDKKMMEEVGEQNEDKMELDNKDGEDLAGDAGQREDSVRQKVSKSQTIEAVADSQTEEDEVAESQTEEDEVAESQTEEDEVAESQTEEDEVAESQTEEDEVAESQTEEDEVADSQTEEDEVAKSQTEEDEVAESQTEEDEVAESQTEEDEVAESQTEEDEVAESQTAEDEVAESQTAEDEVAESQTAEDEVAESQTAEDEVAESQTAEDEVAESQTAEDEVAESQTAEDEVAESQTAEDEVAESQTAEDEVAESQTAEDEVAESQTAEDEVAESQTAEDEVAESQTAEDEVAESQTAEDEVAESQTAEDEVAESQTAEDEVAESQTAEDEVAESQTAEDEVAESQTTEDVADERGQVVEEGQEKRLISQSLTHNAMHISRRAYCSEGGAKVAGVMEGGRGYKSMGAALHPTETGWAGRRSEGDTAGEWHSGPEVGASESAHTRTVTLGSVPPSPLPQEDELEGLSRTGTSLGNEEMENSIPPLEITFEPENNAPHSSNSSLHPITAQSPAEHEEDWDDVEEGDGIQSEELSMKTPAFVREKRNALPIDPLATPTVLKDLQPSVSAGAAAAVKPKAVRGKRTGSAKKDPGLSKSYVMSVFKHFAKTKVSTDVYPVLKEIMEHYFDRLADDLETFAAHAKRKTIEVEDVELLMRRQGFVTDSMPVNVLIEKYLPMESRKLLIPVATSGNYVIPKPRRK</sequence>
<dbReference type="GO" id="GO:0000776">
    <property type="term" value="C:kinetochore"/>
    <property type="evidence" value="ECO:0007669"/>
    <property type="project" value="InterPro"/>
</dbReference>
<comment type="subcellular location">
    <subcellularLocation>
        <location evidence="2">Chromosome</location>
    </subcellularLocation>
    <subcellularLocation>
        <location evidence="1">Nucleus</location>
    </subcellularLocation>
</comment>
<dbReference type="GO" id="GO:0046982">
    <property type="term" value="F:protein heterodimerization activity"/>
    <property type="evidence" value="ECO:0007669"/>
    <property type="project" value="InterPro"/>
</dbReference>
<dbReference type="GO" id="GO:0007059">
    <property type="term" value="P:chromosome segregation"/>
    <property type="evidence" value="ECO:0007669"/>
    <property type="project" value="TreeGrafter"/>
</dbReference>
<feature type="compositionally biased region" description="Low complexity" evidence="6">
    <location>
        <begin position="290"/>
        <end position="299"/>
    </location>
</feature>
<feature type="compositionally biased region" description="Acidic residues" evidence="6">
    <location>
        <begin position="938"/>
        <end position="949"/>
    </location>
</feature>
<reference evidence="8" key="2">
    <citation type="submission" date="2025-08" db="UniProtKB">
        <authorList>
            <consortium name="Ensembl"/>
        </authorList>
    </citation>
    <scope>IDENTIFICATION</scope>
</reference>
<dbReference type="InterPro" id="IPR009072">
    <property type="entry name" value="Histone-fold"/>
</dbReference>
<dbReference type="GO" id="GO:0051382">
    <property type="term" value="P:kinetochore assembly"/>
    <property type="evidence" value="ECO:0007669"/>
    <property type="project" value="InterPro"/>
</dbReference>
<dbReference type="SUPFAM" id="SSF47113">
    <property type="entry name" value="Histone-fold"/>
    <property type="match status" value="1"/>
</dbReference>
<organism evidence="8 9">
    <name type="scientific">Oncorhynchus mykiss</name>
    <name type="common">Rainbow trout</name>
    <name type="synonym">Salmo gairdneri</name>
    <dbReference type="NCBI Taxonomy" id="8022"/>
    <lineage>
        <taxon>Eukaryota</taxon>
        <taxon>Metazoa</taxon>
        <taxon>Chordata</taxon>
        <taxon>Craniata</taxon>
        <taxon>Vertebrata</taxon>
        <taxon>Euteleostomi</taxon>
        <taxon>Actinopterygii</taxon>
        <taxon>Neopterygii</taxon>
        <taxon>Teleostei</taxon>
        <taxon>Protacanthopterygii</taxon>
        <taxon>Salmoniformes</taxon>
        <taxon>Salmonidae</taxon>
        <taxon>Salmoninae</taxon>
        <taxon>Oncorhynchus</taxon>
    </lineage>
</organism>
<feature type="compositionally biased region" description="Basic residues" evidence="6">
    <location>
        <begin position="66"/>
        <end position="75"/>
    </location>
</feature>
<evidence type="ECO:0000256" key="2">
    <source>
        <dbReference type="ARBA" id="ARBA00004286"/>
    </source>
</evidence>
<dbReference type="GO" id="GO:0005634">
    <property type="term" value="C:nucleus"/>
    <property type="evidence" value="ECO:0007669"/>
    <property type="project" value="UniProtKB-SubCell"/>
</dbReference>
<feature type="compositionally biased region" description="Acidic residues" evidence="6">
    <location>
        <begin position="553"/>
        <end position="768"/>
    </location>
</feature>
<protein>
    <recommendedName>
        <fullName evidence="7">CENP-T/Histone H4 histone fold domain-containing protein</fullName>
    </recommendedName>
</protein>
<feature type="compositionally biased region" description="Acidic residues" evidence="6">
    <location>
        <begin position="481"/>
        <end position="546"/>
    </location>
</feature>
<feature type="compositionally biased region" description="Basic and acidic residues" evidence="6">
    <location>
        <begin position="434"/>
        <end position="451"/>
    </location>
</feature>
<feature type="compositionally biased region" description="Polar residues" evidence="6">
    <location>
        <begin position="919"/>
        <end position="934"/>
    </location>
</feature>
<dbReference type="GO" id="GO:0003677">
    <property type="term" value="F:DNA binding"/>
    <property type="evidence" value="ECO:0007669"/>
    <property type="project" value="InterPro"/>
</dbReference>
<feature type="region of interest" description="Disordered" evidence="6">
    <location>
        <begin position="66"/>
        <end position="87"/>
    </location>
</feature>
<feature type="compositionally biased region" description="Polar residues" evidence="6">
    <location>
        <begin position="21"/>
        <end position="40"/>
    </location>
</feature>
<keyword evidence="5" id="KW-0539">Nucleus</keyword>
<dbReference type="Proteomes" id="UP000694395">
    <property type="component" value="Chromosome 26"/>
</dbReference>
<evidence type="ECO:0000256" key="5">
    <source>
        <dbReference type="ARBA" id="ARBA00023242"/>
    </source>
</evidence>
<keyword evidence="4" id="KW-0158">Chromosome</keyword>
<evidence type="ECO:0000313" key="8">
    <source>
        <dbReference type="Ensembl" id="ENSOMYP00000105072.2"/>
    </source>
</evidence>
<feature type="compositionally biased region" description="Low complexity" evidence="6">
    <location>
        <begin position="217"/>
        <end position="230"/>
    </location>
</feature>
<feature type="region of interest" description="Disordered" evidence="6">
    <location>
        <begin position="192"/>
        <end position="230"/>
    </location>
</feature>
<evidence type="ECO:0000256" key="1">
    <source>
        <dbReference type="ARBA" id="ARBA00004123"/>
    </source>
</evidence>
<name>A0A8C7V319_ONCMY</name>
<reference evidence="8" key="1">
    <citation type="submission" date="2020-07" db="EMBL/GenBank/DDBJ databases">
        <title>A long reads based de novo assembly of the rainbow trout Arlee double haploid line genome.</title>
        <authorList>
            <person name="Gao G."/>
            <person name="Palti Y."/>
        </authorList>
    </citation>
    <scope>NUCLEOTIDE SEQUENCE [LARGE SCALE GENOMIC DNA]</scope>
</reference>
<comment type="similarity">
    <text evidence="3">Belongs to the CENP-T/CNN1 family.</text>
</comment>
<dbReference type="InterPro" id="IPR028255">
    <property type="entry name" value="CENP-T"/>
</dbReference>
<feature type="region of interest" description="Disordered" evidence="6">
    <location>
        <begin position="838"/>
        <end position="900"/>
    </location>
</feature>
<feature type="compositionally biased region" description="Polar residues" evidence="6">
    <location>
        <begin position="145"/>
        <end position="160"/>
    </location>
</feature>
<keyword evidence="9" id="KW-1185">Reference proteome</keyword>
<feature type="region of interest" description="Disordered" evidence="6">
    <location>
        <begin position="267"/>
        <end position="299"/>
    </location>
</feature>
<reference evidence="8" key="3">
    <citation type="submission" date="2025-09" db="UniProtKB">
        <authorList>
            <consortium name="Ensembl"/>
        </authorList>
    </citation>
    <scope>IDENTIFICATION</scope>
</reference>
<feature type="domain" description="CENP-T/Histone H4 histone fold" evidence="7">
    <location>
        <begin position="1021"/>
        <end position="1108"/>
    </location>
</feature>
<dbReference type="GeneTree" id="ENSGT00390000003044"/>
<feature type="region of interest" description="Disordered" evidence="6">
    <location>
        <begin position="916"/>
        <end position="958"/>
    </location>
</feature>
<dbReference type="PANTHER" id="PTHR46904">
    <property type="entry name" value="CENTROMERE PROTEIN T"/>
    <property type="match status" value="1"/>
</dbReference>
<proteinExistence type="inferred from homology"/>
<evidence type="ECO:0000256" key="4">
    <source>
        <dbReference type="ARBA" id="ARBA00022454"/>
    </source>
</evidence>
<dbReference type="PANTHER" id="PTHR46904:SF1">
    <property type="entry name" value="CENTROMERE PROTEIN T"/>
    <property type="match status" value="1"/>
</dbReference>
<feature type="region of interest" description="Disordered" evidence="6">
    <location>
        <begin position="130"/>
        <end position="167"/>
    </location>
</feature>